<name>A0A0A8ZVJ8_ARUDO</name>
<evidence type="ECO:0000313" key="1">
    <source>
        <dbReference type="EMBL" id="JAD42851.1"/>
    </source>
</evidence>
<dbReference type="AlphaFoldDB" id="A0A0A8ZVJ8"/>
<proteinExistence type="predicted"/>
<organism evidence="1">
    <name type="scientific">Arundo donax</name>
    <name type="common">Giant reed</name>
    <name type="synonym">Donax arundinaceus</name>
    <dbReference type="NCBI Taxonomy" id="35708"/>
    <lineage>
        <taxon>Eukaryota</taxon>
        <taxon>Viridiplantae</taxon>
        <taxon>Streptophyta</taxon>
        <taxon>Embryophyta</taxon>
        <taxon>Tracheophyta</taxon>
        <taxon>Spermatophyta</taxon>
        <taxon>Magnoliopsida</taxon>
        <taxon>Liliopsida</taxon>
        <taxon>Poales</taxon>
        <taxon>Poaceae</taxon>
        <taxon>PACMAD clade</taxon>
        <taxon>Arundinoideae</taxon>
        <taxon>Arundineae</taxon>
        <taxon>Arundo</taxon>
    </lineage>
</organism>
<accession>A0A0A8ZVJ8</accession>
<dbReference type="EMBL" id="GBRH01255044">
    <property type="protein sequence ID" value="JAD42851.1"/>
    <property type="molecule type" value="Transcribed_RNA"/>
</dbReference>
<reference evidence="1" key="1">
    <citation type="submission" date="2014-09" db="EMBL/GenBank/DDBJ databases">
        <authorList>
            <person name="Magalhaes I.L.F."/>
            <person name="Oliveira U."/>
            <person name="Santos F.R."/>
            <person name="Vidigal T.H.D.A."/>
            <person name="Brescovit A.D."/>
            <person name="Santos A.J."/>
        </authorList>
    </citation>
    <scope>NUCLEOTIDE SEQUENCE</scope>
    <source>
        <tissue evidence="1">Shoot tissue taken approximately 20 cm above the soil surface</tissue>
    </source>
</reference>
<sequence>MVQLLIRSTLFFPCYLFEAAFPLCPCSHSELR</sequence>
<protein>
    <submittedName>
        <fullName evidence="1">Uncharacterized protein</fullName>
    </submittedName>
</protein>
<reference evidence="1" key="2">
    <citation type="journal article" date="2015" name="Data Brief">
        <title>Shoot transcriptome of the giant reed, Arundo donax.</title>
        <authorList>
            <person name="Barrero R.A."/>
            <person name="Guerrero F.D."/>
            <person name="Moolhuijzen P."/>
            <person name="Goolsby J.A."/>
            <person name="Tidwell J."/>
            <person name="Bellgard S.E."/>
            <person name="Bellgard M.I."/>
        </authorList>
    </citation>
    <scope>NUCLEOTIDE SEQUENCE</scope>
    <source>
        <tissue evidence="1">Shoot tissue taken approximately 20 cm above the soil surface</tissue>
    </source>
</reference>